<evidence type="ECO:0000313" key="3">
    <source>
        <dbReference type="Proteomes" id="UP001549112"/>
    </source>
</evidence>
<dbReference type="Gene3D" id="3.40.50.300">
    <property type="entry name" value="P-loop containing nucleotide triphosphate hydrolases"/>
    <property type="match status" value="1"/>
</dbReference>
<keyword evidence="2" id="KW-0540">Nuclease</keyword>
<feature type="domain" description="Helicase/UvrB N-terminal" evidence="1">
    <location>
        <begin position="13"/>
        <end position="147"/>
    </location>
</feature>
<dbReference type="Proteomes" id="UP001549112">
    <property type="component" value="Unassembled WGS sequence"/>
</dbReference>
<dbReference type="SUPFAM" id="SSF52540">
    <property type="entry name" value="P-loop containing nucleoside triphosphate hydrolases"/>
    <property type="match status" value="1"/>
</dbReference>
<keyword evidence="3" id="KW-1185">Reference proteome</keyword>
<dbReference type="InterPro" id="IPR006935">
    <property type="entry name" value="Helicase/UvrB_N"/>
</dbReference>
<organism evidence="2 3">
    <name type="scientific">Bartonella japonica</name>
    <dbReference type="NCBI Taxonomy" id="357761"/>
    <lineage>
        <taxon>Bacteria</taxon>
        <taxon>Pseudomonadati</taxon>
        <taxon>Pseudomonadota</taxon>
        <taxon>Alphaproteobacteria</taxon>
        <taxon>Hyphomicrobiales</taxon>
        <taxon>Bartonellaceae</taxon>
        <taxon>Bartonella</taxon>
    </lineage>
</organism>
<protein>
    <submittedName>
        <fullName evidence="2">Restriction endonuclease</fullName>
    </submittedName>
</protein>
<name>A0ABV2FP38_9HYPH</name>
<keyword evidence="2" id="KW-0378">Hydrolase</keyword>
<gene>
    <name evidence="2" type="ORF">ABID39_001026</name>
</gene>
<dbReference type="InterPro" id="IPR027417">
    <property type="entry name" value="P-loop_NTPase"/>
</dbReference>
<evidence type="ECO:0000313" key="2">
    <source>
        <dbReference type="EMBL" id="MET3560332.1"/>
    </source>
</evidence>
<proteinExistence type="predicted"/>
<dbReference type="GO" id="GO:0004519">
    <property type="term" value="F:endonuclease activity"/>
    <property type="evidence" value="ECO:0007669"/>
    <property type="project" value="UniProtKB-KW"/>
</dbReference>
<keyword evidence="2" id="KW-0255">Endonuclease</keyword>
<sequence length="148" mass="17253">MQQNNKLLVSKTLEQKQFSIEMETGTGKTYVYSKTIFELNQRYGFTKFIIVVPSVAIREGVYKSLQVTREHFQAEFNNLPYHYFIYNSKDLSQIRQFACSANIEIMIINIDAFKKAENIINLPQDRLNGESAMRYIQDTNPIVIIDEP</sequence>
<dbReference type="Pfam" id="PF04851">
    <property type="entry name" value="ResIII"/>
    <property type="match status" value="1"/>
</dbReference>
<evidence type="ECO:0000259" key="1">
    <source>
        <dbReference type="Pfam" id="PF04851"/>
    </source>
</evidence>
<reference evidence="2 3" key="1">
    <citation type="submission" date="2024-06" db="EMBL/GenBank/DDBJ databases">
        <title>Genomic Encyclopedia of Type Strains, Phase IV (KMG-IV): sequencing the most valuable type-strain genomes for metagenomic binning, comparative biology and taxonomic classification.</title>
        <authorList>
            <person name="Goeker M."/>
        </authorList>
    </citation>
    <scope>NUCLEOTIDE SEQUENCE [LARGE SCALE GENOMIC DNA]</scope>
    <source>
        <strain evidence="2 3">DSM 23650</strain>
    </source>
</reference>
<dbReference type="RefSeq" id="WP_354186658.1">
    <property type="nucleotide sequence ID" value="NZ_JBEPLT010000009.1"/>
</dbReference>
<dbReference type="EMBL" id="JBEPLT010000009">
    <property type="protein sequence ID" value="MET3560332.1"/>
    <property type="molecule type" value="Genomic_DNA"/>
</dbReference>
<comment type="caution">
    <text evidence="2">The sequence shown here is derived from an EMBL/GenBank/DDBJ whole genome shotgun (WGS) entry which is preliminary data.</text>
</comment>
<accession>A0ABV2FP38</accession>